<evidence type="ECO:0000313" key="2">
    <source>
        <dbReference type="EMBL" id="CAF2760590.1"/>
    </source>
</evidence>
<accession>A0A7R8GZ72</accession>
<evidence type="ECO:0000313" key="3">
    <source>
        <dbReference type="Proteomes" id="UP000675881"/>
    </source>
</evidence>
<feature type="region of interest" description="Disordered" evidence="1">
    <location>
        <begin position="1"/>
        <end position="50"/>
    </location>
</feature>
<dbReference type="EMBL" id="HG994580">
    <property type="protein sequence ID" value="CAF2760590.1"/>
    <property type="molecule type" value="Genomic_DNA"/>
</dbReference>
<reference evidence="2" key="1">
    <citation type="submission" date="2021-02" db="EMBL/GenBank/DDBJ databases">
        <authorList>
            <person name="Bekaert M."/>
        </authorList>
    </citation>
    <scope>NUCLEOTIDE SEQUENCE</scope>
    <source>
        <strain evidence="2">IoA-00</strain>
    </source>
</reference>
<protein>
    <submittedName>
        <fullName evidence="2">(salmon louse) hypothetical protein</fullName>
    </submittedName>
</protein>
<sequence>MSEGNSYDIYGNGETRGDVVGTEDEASGKINNTEKIRETVTTATPSNGGIRSQSPLSYWLCYRFGSPVSDYRSSIANATLLVHPVPSAHIDIMVEASYIAVCAVPQQRTQNGWQTLALFS</sequence>
<feature type="compositionally biased region" description="Polar residues" evidence="1">
    <location>
        <begin position="39"/>
        <end position="50"/>
    </location>
</feature>
<evidence type="ECO:0000256" key="1">
    <source>
        <dbReference type="SAM" id="MobiDB-lite"/>
    </source>
</evidence>
<dbReference type="Proteomes" id="UP000675881">
    <property type="component" value="Chromosome 1"/>
</dbReference>
<proteinExistence type="predicted"/>
<keyword evidence="3" id="KW-1185">Reference proteome</keyword>
<organism evidence="2 3">
    <name type="scientific">Lepeophtheirus salmonis</name>
    <name type="common">Salmon louse</name>
    <name type="synonym">Caligus salmonis</name>
    <dbReference type="NCBI Taxonomy" id="72036"/>
    <lineage>
        <taxon>Eukaryota</taxon>
        <taxon>Metazoa</taxon>
        <taxon>Ecdysozoa</taxon>
        <taxon>Arthropoda</taxon>
        <taxon>Crustacea</taxon>
        <taxon>Multicrustacea</taxon>
        <taxon>Hexanauplia</taxon>
        <taxon>Copepoda</taxon>
        <taxon>Siphonostomatoida</taxon>
        <taxon>Caligidae</taxon>
        <taxon>Lepeophtheirus</taxon>
    </lineage>
</organism>
<name>A0A7R8GZ72_LEPSM</name>
<dbReference type="AlphaFoldDB" id="A0A7R8GZ72"/>
<gene>
    <name evidence="2" type="ORF">LSAA_1971</name>
</gene>